<dbReference type="InParanoid" id="D2V2B2"/>
<proteinExistence type="predicted"/>
<dbReference type="KEGG" id="ngr:NAEGRDRAFT_62941"/>
<name>D2V2B2_NAEGR</name>
<dbReference type="CDD" id="cd09917">
    <property type="entry name" value="F-box_SF"/>
    <property type="match status" value="1"/>
</dbReference>
<keyword evidence="2" id="KW-1185">Reference proteome</keyword>
<dbReference type="EMBL" id="GG738849">
    <property type="protein sequence ID" value="EFC48870.1"/>
    <property type="molecule type" value="Genomic_DNA"/>
</dbReference>
<dbReference type="VEuPathDB" id="AmoebaDB:NAEGRDRAFT_62941"/>
<dbReference type="GeneID" id="8849892"/>
<dbReference type="Proteomes" id="UP000006671">
    <property type="component" value="Unassembled WGS sequence"/>
</dbReference>
<accession>D2V2B2</accession>
<dbReference type="AlphaFoldDB" id="D2V2B2"/>
<gene>
    <name evidence="1" type="ORF">NAEGRDRAFT_62941</name>
</gene>
<protein>
    <recommendedName>
        <fullName evidence="3">F-box domain-containing protein</fullName>
    </recommendedName>
</protein>
<dbReference type="RefSeq" id="XP_002681614.1">
    <property type="nucleotide sequence ID" value="XM_002681568.1"/>
</dbReference>
<sequence length="133" mass="15687">MKLYDLPTELLQEIFSFLFNLRESKKTLYNSLIEARQSLQQICQMQQVCTTFRSSEEIIELFNDLMWSLFCKSFPSALIENLVELCGDEFEEEILEPIRKKHLMRKYITGLMRKIGKLSSSSDNLKVLFLGKY</sequence>
<organism evidence="2">
    <name type="scientific">Naegleria gruberi</name>
    <name type="common">Amoeba</name>
    <dbReference type="NCBI Taxonomy" id="5762"/>
    <lineage>
        <taxon>Eukaryota</taxon>
        <taxon>Discoba</taxon>
        <taxon>Heterolobosea</taxon>
        <taxon>Tetramitia</taxon>
        <taxon>Eutetramitia</taxon>
        <taxon>Vahlkampfiidae</taxon>
        <taxon>Naegleria</taxon>
    </lineage>
</organism>
<evidence type="ECO:0000313" key="1">
    <source>
        <dbReference type="EMBL" id="EFC48870.1"/>
    </source>
</evidence>
<evidence type="ECO:0008006" key="3">
    <source>
        <dbReference type="Google" id="ProtNLM"/>
    </source>
</evidence>
<evidence type="ECO:0000313" key="2">
    <source>
        <dbReference type="Proteomes" id="UP000006671"/>
    </source>
</evidence>
<reference evidence="1 2" key="1">
    <citation type="journal article" date="2010" name="Cell">
        <title>The genome of Naegleria gruberi illuminates early eukaryotic versatility.</title>
        <authorList>
            <person name="Fritz-Laylin L.K."/>
            <person name="Prochnik S.E."/>
            <person name="Ginger M.L."/>
            <person name="Dacks J.B."/>
            <person name="Carpenter M.L."/>
            <person name="Field M.C."/>
            <person name="Kuo A."/>
            <person name="Paredez A."/>
            <person name="Chapman J."/>
            <person name="Pham J."/>
            <person name="Shu S."/>
            <person name="Neupane R."/>
            <person name="Cipriano M."/>
            <person name="Mancuso J."/>
            <person name="Tu H."/>
            <person name="Salamov A."/>
            <person name="Lindquist E."/>
            <person name="Shapiro H."/>
            <person name="Lucas S."/>
            <person name="Grigoriev I.V."/>
            <person name="Cande W.Z."/>
            <person name="Fulton C."/>
            <person name="Rokhsar D.S."/>
            <person name="Dawson S.C."/>
        </authorList>
    </citation>
    <scope>NUCLEOTIDE SEQUENCE [LARGE SCALE GENOMIC DNA]</scope>
    <source>
        <strain evidence="1 2">NEG-M</strain>
    </source>
</reference>
<dbReference type="Gene3D" id="1.20.1280.50">
    <property type="match status" value="1"/>
</dbReference>